<accession>A0A2U1MHH3</accession>
<sequence>MTTRNTRSGSINNECPRDSAAGLADLLTQIVSHIDAGRTNEGAGNDNGQKRQGDQQGNRDQDQQDKRQRVARNYGATTQERRGYAGPHPKCTRCNLHHSGDCPKYNVCQRTGHLGRNCSNRNGNQERRRTRYECGILDHLRNMCPKMNRAQRPMQDNSNLAIAVDGSDTNRGGNISPARGRAYFLGTKEAH</sequence>
<dbReference type="OrthoDB" id="8026949at2759"/>
<keyword evidence="2" id="KW-0808">Transferase</keyword>
<protein>
    <submittedName>
        <fullName evidence="2">Reverse transcriptase domain-containing protein</fullName>
    </submittedName>
</protein>
<dbReference type="EMBL" id="PKPP01005296">
    <property type="protein sequence ID" value="PWA60669.1"/>
    <property type="molecule type" value="Genomic_DNA"/>
</dbReference>
<organism evidence="2 3">
    <name type="scientific">Artemisia annua</name>
    <name type="common">Sweet wormwood</name>
    <dbReference type="NCBI Taxonomy" id="35608"/>
    <lineage>
        <taxon>Eukaryota</taxon>
        <taxon>Viridiplantae</taxon>
        <taxon>Streptophyta</taxon>
        <taxon>Embryophyta</taxon>
        <taxon>Tracheophyta</taxon>
        <taxon>Spermatophyta</taxon>
        <taxon>Magnoliopsida</taxon>
        <taxon>eudicotyledons</taxon>
        <taxon>Gunneridae</taxon>
        <taxon>Pentapetalae</taxon>
        <taxon>asterids</taxon>
        <taxon>campanulids</taxon>
        <taxon>Asterales</taxon>
        <taxon>Asteraceae</taxon>
        <taxon>Asteroideae</taxon>
        <taxon>Anthemideae</taxon>
        <taxon>Artemisiinae</taxon>
        <taxon>Artemisia</taxon>
    </lineage>
</organism>
<feature type="region of interest" description="Disordered" evidence="1">
    <location>
        <begin position="37"/>
        <end position="87"/>
    </location>
</feature>
<keyword evidence="3" id="KW-1185">Reference proteome</keyword>
<evidence type="ECO:0000313" key="3">
    <source>
        <dbReference type="Proteomes" id="UP000245207"/>
    </source>
</evidence>
<evidence type="ECO:0000313" key="2">
    <source>
        <dbReference type="EMBL" id="PWA60669.1"/>
    </source>
</evidence>
<reference evidence="2 3" key="1">
    <citation type="journal article" date="2018" name="Mol. Plant">
        <title>The genome of Artemisia annua provides insight into the evolution of Asteraceae family and artemisinin biosynthesis.</title>
        <authorList>
            <person name="Shen Q."/>
            <person name="Zhang L."/>
            <person name="Liao Z."/>
            <person name="Wang S."/>
            <person name="Yan T."/>
            <person name="Shi P."/>
            <person name="Liu M."/>
            <person name="Fu X."/>
            <person name="Pan Q."/>
            <person name="Wang Y."/>
            <person name="Lv Z."/>
            <person name="Lu X."/>
            <person name="Zhang F."/>
            <person name="Jiang W."/>
            <person name="Ma Y."/>
            <person name="Chen M."/>
            <person name="Hao X."/>
            <person name="Li L."/>
            <person name="Tang Y."/>
            <person name="Lv G."/>
            <person name="Zhou Y."/>
            <person name="Sun X."/>
            <person name="Brodelius P.E."/>
            <person name="Rose J.K.C."/>
            <person name="Tang K."/>
        </authorList>
    </citation>
    <scope>NUCLEOTIDE SEQUENCE [LARGE SCALE GENOMIC DNA]</scope>
    <source>
        <strain evidence="3">cv. Huhao1</strain>
        <tissue evidence="2">Leaf</tissue>
    </source>
</reference>
<keyword evidence="2" id="KW-0695">RNA-directed DNA polymerase</keyword>
<keyword evidence="2" id="KW-0548">Nucleotidyltransferase</keyword>
<dbReference type="GO" id="GO:0003964">
    <property type="term" value="F:RNA-directed DNA polymerase activity"/>
    <property type="evidence" value="ECO:0007669"/>
    <property type="project" value="UniProtKB-KW"/>
</dbReference>
<name>A0A2U1MHH3_ARTAN</name>
<feature type="compositionally biased region" description="Basic and acidic residues" evidence="1">
    <location>
        <begin position="48"/>
        <end position="68"/>
    </location>
</feature>
<comment type="caution">
    <text evidence="2">The sequence shown here is derived from an EMBL/GenBank/DDBJ whole genome shotgun (WGS) entry which is preliminary data.</text>
</comment>
<proteinExistence type="predicted"/>
<dbReference type="Gene3D" id="4.10.60.10">
    <property type="entry name" value="Zinc finger, CCHC-type"/>
    <property type="match status" value="1"/>
</dbReference>
<evidence type="ECO:0000256" key="1">
    <source>
        <dbReference type="SAM" id="MobiDB-lite"/>
    </source>
</evidence>
<dbReference type="Proteomes" id="UP000245207">
    <property type="component" value="Unassembled WGS sequence"/>
</dbReference>
<dbReference type="AlphaFoldDB" id="A0A2U1MHH3"/>
<gene>
    <name evidence="2" type="ORF">CTI12_AA380380</name>
</gene>